<keyword evidence="3" id="KW-1185">Reference proteome</keyword>
<protein>
    <submittedName>
        <fullName evidence="2">Uncharacterized protein</fullName>
    </submittedName>
</protein>
<accession>A0AAN6VZ76</accession>
<evidence type="ECO:0000313" key="3">
    <source>
        <dbReference type="Proteomes" id="UP001302321"/>
    </source>
</evidence>
<dbReference type="EMBL" id="MU866476">
    <property type="protein sequence ID" value="KAK4172010.1"/>
    <property type="molecule type" value="Genomic_DNA"/>
</dbReference>
<dbReference type="Proteomes" id="UP001302321">
    <property type="component" value="Unassembled WGS sequence"/>
</dbReference>
<proteinExistence type="predicted"/>
<dbReference type="AlphaFoldDB" id="A0AAN6VZ76"/>
<sequence length="66" mass="7112">RLHKLGITLGDVNKHSFLVGGGHDVVLVDFETAKRDCSPQGLEDEMSTLQSSLKDTSFRGGAEPTL</sequence>
<evidence type="ECO:0000256" key="1">
    <source>
        <dbReference type="SAM" id="MobiDB-lite"/>
    </source>
</evidence>
<feature type="non-terminal residue" evidence="2">
    <location>
        <position position="1"/>
    </location>
</feature>
<reference evidence="2" key="2">
    <citation type="submission" date="2023-05" db="EMBL/GenBank/DDBJ databases">
        <authorList>
            <consortium name="Lawrence Berkeley National Laboratory"/>
            <person name="Steindorff A."/>
            <person name="Hensen N."/>
            <person name="Bonometti L."/>
            <person name="Westerberg I."/>
            <person name="Brannstrom I.O."/>
            <person name="Guillou S."/>
            <person name="Cros-Aarteil S."/>
            <person name="Calhoun S."/>
            <person name="Haridas S."/>
            <person name="Kuo A."/>
            <person name="Mondo S."/>
            <person name="Pangilinan J."/>
            <person name="Riley R."/>
            <person name="Labutti K."/>
            <person name="Andreopoulos B."/>
            <person name="Lipzen A."/>
            <person name="Chen C."/>
            <person name="Yanf M."/>
            <person name="Daum C."/>
            <person name="Ng V."/>
            <person name="Clum A."/>
            <person name="Ohm R."/>
            <person name="Martin F."/>
            <person name="Silar P."/>
            <person name="Natvig D."/>
            <person name="Lalanne C."/>
            <person name="Gautier V."/>
            <person name="Ament-Velasquez S.L."/>
            <person name="Kruys A."/>
            <person name="Hutchinson M.I."/>
            <person name="Powell A.J."/>
            <person name="Barry K."/>
            <person name="Miller A.N."/>
            <person name="Grigoriev I.V."/>
            <person name="Debuchy R."/>
            <person name="Gladieux P."/>
            <person name="Thoren M.H."/>
            <person name="Johannesson H."/>
        </authorList>
    </citation>
    <scope>NUCLEOTIDE SEQUENCE</scope>
    <source>
        <strain evidence="2">CBS 892.96</strain>
    </source>
</reference>
<gene>
    <name evidence="2" type="ORF">QBC36DRAFT_198026</name>
</gene>
<name>A0AAN6VZ76_9PEZI</name>
<comment type="caution">
    <text evidence="2">The sequence shown here is derived from an EMBL/GenBank/DDBJ whole genome shotgun (WGS) entry which is preliminary data.</text>
</comment>
<evidence type="ECO:0000313" key="2">
    <source>
        <dbReference type="EMBL" id="KAK4172010.1"/>
    </source>
</evidence>
<organism evidence="2 3">
    <name type="scientific">Triangularia setosa</name>
    <dbReference type="NCBI Taxonomy" id="2587417"/>
    <lineage>
        <taxon>Eukaryota</taxon>
        <taxon>Fungi</taxon>
        <taxon>Dikarya</taxon>
        <taxon>Ascomycota</taxon>
        <taxon>Pezizomycotina</taxon>
        <taxon>Sordariomycetes</taxon>
        <taxon>Sordariomycetidae</taxon>
        <taxon>Sordariales</taxon>
        <taxon>Podosporaceae</taxon>
        <taxon>Triangularia</taxon>
    </lineage>
</organism>
<reference evidence="2" key="1">
    <citation type="journal article" date="2023" name="Mol. Phylogenet. Evol.">
        <title>Genome-scale phylogeny and comparative genomics of the fungal order Sordariales.</title>
        <authorList>
            <person name="Hensen N."/>
            <person name="Bonometti L."/>
            <person name="Westerberg I."/>
            <person name="Brannstrom I.O."/>
            <person name="Guillou S."/>
            <person name="Cros-Aarteil S."/>
            <person name="Calhoun S."/>
            <person name="Haridas S."/>
            <person name="Kuo A."/>
            <person name="Mondo S."/>
            <person name="Pangilinan J."/>
            <person name="Riley R."/>
            <person name="LaButti K."/>
            <person name="Andreopoulos B."/>
            <person name="Lipzen A."/>
            <person name="Chen C."/>
            <person name="Yan M."/>
            <person name="Daum C."/>
            <person name="Ng V."/>
            <person name="Clum A."/>
            <person name="Steindorff A."/>
            <person name="Ohm R.A."/>
            <person name="Martin F."/>
            <person name="Silar P."/>
            <person name="Natvig D.O."/>
            <person name="Lalanne C."/>
            <person name="Gautier V."/>
            <person name="Ament-Velasquez S.L."/>
            <person name="Kruys A."/>
            <person name="Hutchinson M.I."/>
            <person name="Powell A.J."/>
            <person name="Barry K."/>
            <person name="Miller A.N."/>
            <person name="Grigoriev I.V."/>
            <person name="Debuchy R."/>
            <person name="Gladieux P."/>
            <person name="Hiltunen Thoren M."/>
            <person name="Johannesson H."/>
        </authorList>
    </citation>
    <scope>NUCLEOTIDE SEQUENCE</scope>
    <source>
        <strain evidence="2">CBS 892.96</strain>
    </source>
</reference>
<feature type="region of interest" description="Disordered" evidence="1">
    <location>
        <begin position="38"/>
        <end position="66"/>
    </location>
</feature>